<evidence type="ECO:0000256" key="1">
    <source>
        <dbReference type="SAM" id="MobiDB-lite"/>
    </source>
</evidence>
<dbReference type="Proteomes" id="UP001153269">
    <property type="component" value="Unassembled WGS sequence"/>
</dbReference>
<comment type="caution">
    <text evidence="2">The sequence shown here is derived from an EMBL/GenBank/DDBJ whole genome shotgun (WGS) entry which is preliminary data.</text>
</comment>
<keyword evidence="3" id="KW-1185">Reference proteome</keyword>
<proteinExistence type="predicted"/>
<name>A0A9N7UQM3_PLEPL</name>
<feature type="region of interest" description="Disordered" evidence="1">
    <location>
        <begin position="55"/>
        <end position="83"/>
    </location>
</feature>
<feature type="compositionally biased region" description="Basic residues" evidence="1">
    <location>
        <begin position="73"/>
        <end position="82"/>
    </location>
</feature>
<evidence type="ECO:0000313" key="2">
    <source>
        <dbReference type="EMBL" id="CAB1434459.1"/>
    </source>
</evidence>
<gene>
    <name evidence="2" type="ORF">PLEPLA_LOCUS22505</name>
</gene>
<evidence type="ECO:0000313" key="3">
    <source>
        <dbReference type="Proteomes" id="UP001153269"/>
    </source>
</evidence>
<organism evidence="2 3">
    <name type="scientific">Pleuronectes platessa</name>
    <name type="common">European plaice</name>
    <dbReference type="NCBI Taxonomy" id="8262"/>
    <lineage>
        <taxon>Eukaryota</taxon>
        <taxon>Metazoa</taxon>
        <taxon>Chordata</taxon>
        <taxon>Craniata</taxon>
        <taxon>Vertebrata</taxon>
        <taxon>Euteleostomi</taxon>
        <taxon>Actinopterygii</taxon>
        <taxon>Neopterygii</taxon>
        <taxon>Teleostei</taxon>
        <taxon>Neoteleostei</taxon>
        <taxon>Acanthomorphata</taxon>
        <taxon>Carangaria</taxon>
        <taxon>Pleuronectiformes</taxon>
        <taxon>Pleuronectoidei</taxon>
        <taxon>Pleuronectidae</taxon>
        <taxon>Pleuronectes</taxon>
    </lineage>
</organism>
<dbReference type="EMBL" id="CADEAL010001668">
    <property type="protein sequence ID" value="CAB1434459.1"/>
    <property type="molecule type" value="Genomic_DNA"/>
</dbReference>
<accession>A0A9N7UQM3</accession>
<reference evidence="2" key="1">
    <citation type="submission" date="2020-03" db="EMBL/GenBank/DDBJ databases">
        <authorList>
            <person name="Weist P."/>
        </authorList>
    </citation>
    <scope>NUCLEOTIDE SEQUENCE</scope>
</reference>
<sequence>MEDETRMKNDVNDNAVYAFVVTGSRPDLRRMGGGALVVPLYRRFMRSTNHESVTAVNRDVLASSKPKPAPNTGKRRLKHQSKRGPISLIADWLFSPAEHLKAEEAGEDSPGAT</sequence>
<protein>
    <submittedName>
        <fullName evidence="2">Uncharacterized protein</fullName>
    </submittedName>
</protein>
<dbReference type="AlphaFoldDB" id="A0A9N7UQM3"/>